<comment type="caution">
    <text evidence="1">The sequence shown here is derived from an EMBL/GenBank/DDBJ whole genome shotgun (WGS) entry which is preliminary data.</text>
</comment>
<organism evidence="1 2">
    <name type="scientific">Nepenthes gracilis</name>
    <name type="common">Slender pitcher plant</name>
    <dbReference type="NCBI Taxonomy" id="150966"/>
    <lineage>
        <taxon>Eukaryota</taxon>
        <taxon>Viridiplantae</taxon>
        <taxon>Streptophyta</taxon>
        <taxon>Embryophyta</taxon>
        <taxon>Tracheophyta</taxon>
        <taxon>Spermatophyta</taxon>
        <taxon>Magnoliopsida</taxon>
        <taxon>eudicotyledons</taxon>
        <taxon>Gunneridae</taxon>
        <taxon>Pentapetalae</taxon>
        <taxon>Caryophyllales</taxon>
        <taxon>Nepenthaceae</taxon>
        <taxon>Nepenthes</taxon>
    </lineage>
</organism>
<sequence>MRFVRAVQPPRVKIHPSRISNDQSKIKPKVQQPRSTTFIHPKFMNLSQQQSSASALTIPMLTGPYKDRAIHIRRPKTIQMPNKTKGLSLDQRFNVREHQHVLLATRVFVAARHRHEPIENQNFFQLQGQHIAQTESSNIH</sequence>
<evidence type="ECO:0000313" key="2">
    <source>
        <dbReference type="Proteomes" id="UP001279734"/>
    </source>
</evidence>
<proteinExistence type="predicted"/>
<reference evidence="1" key="1">
    <citation type="submission" date="2023-05" db="EMBL/GenBank/DDBJ databases">
        <title>Nepenthes gracilis genome sequencing.</title>
        <authorList>
            <person name="Fukushima K."/>
        </authorList>
    </citation>
    <scope>NUCLEOTIDE SEQUENCE</scope>
    <source>
        <strain evidence="1">SING2019-196</strain>
    </source>
</reference>
<dbReference type="EMBL" id="BSYO01000028">
    <property type="protein sequence ID" value="GMH24806.1"/>
    <property type="molecule type" value="Genomic_DNA"/>
</dbReference>
<dbReference type="AlphaFoldDB" id="A0AAD3T8X5"/>
<gene>
    <name evidence="1" type="ORF">Nepgr_026649</name>
</gene>
<accession>A0AAD3T8X5</accession>
<dbReference type="Proteomes" id="UP001279734">
    <property type="component" value="Unassembled WGS sequence"/>
</dbReference>
<evidence type="ECO:0000313" key="1">
    <source>
        <dbReference type="EMBL" id="GMH24806.1"/>
    </source>
</evidence>
<name>A0AAD3T8X5_NEPGR</name>
<protein>
    <submittedName>
        <fullName evidence="1">Uncharacterized protein</fullName>
    </submittedName>
</protein>
<keyword evidence="2" id="KW-1185">Reference proteome</keyword>